<gene>
    <name evidence="7" type="ORF">V6E02_00735</name>
</gene>
<dbReference type="Proteomes" id="UP001482231">
    <property type="component" value="Unassembled WGS sequence"/>
</dbReference>
<evidence type="ECO:0000256" key="1">
    <source>
        <dbReference type="ARBA" id="ARBA00004651"/>
    </source>
</evidence>
<comment type="caution">
    <text evidence="7">The sequence shown here is derived from an EMBL/GenBank/DDBJ whole genome shotgun (WGS) entry which is preliminary data.</text>
</comment>
<protein>
    <submittedName>
        <fullName evidence="7">Arsenic transporter</fullName>
    </submittedName>
</protein>
<keyword evidence="4 6" id="KW-1133">Transmembrane helix</keyword>
<feature type="transmembrane region" description="Helical" evidence="6">
    <location>
        <begin position="409"/>
        <end position="434"/>
    </location>
</feature>
<evidence type="ECO:0000256" key="5">
    <source>
        <dbReference type="ARBA" id="ARBA00023136"/>
    </source>
</evidence>
<dbReference type="PRINTS" id="PR00758">
    <property type="entry name" value="ARSENICPUMP"/>
</dbReference>
<evidence type="ECO:0000256" key="3">
    <source>
        <dbReference type="ARBA" id="ARBA00022692"/>
    </source>
</evidence>
<feature type="transmembrane region" description="Helical" evidence="6">
    <location>
        <begin position="285"/>
        <end position="303"/>
    </location>
</feature>
<feature type="transmembrane region" description="Helical" evidence="6">
    <location>
        <begin position="315"/>
        <end position="342"/>
    </location>
</feature>
<organism evidence="7 8">
    <name type="scientific">Thiobacter aerophilum</name>
    <dbReference type="NCBI Taxonomy" id="3121275"/>
    <lineage>
        <taxon>Bacteria</taxon>
        <taxon>Pseudomonadati</taxon>
        <taxon>Pseudomonadota</taxon>
        <taxon>Betaproteobacteria</taxon>
        <taxon>Burkholderiales</taxon>
        <taxon>Thiobacteraceae</taxon>
        <taxon>Thiobacter</taxon>
    </lineage>
</organism>
<dbReference type="PANTHER" id="PTHR43302">
    <property type="entry name" value="TRANSPORTER ARSB-RELATED"/>
    <property type="match status" value="1"/>
</dbReference>
<dbReference type="Pfam" id="PF02040">
    <property type="entry name" value="ArsB"/>
    <property type="match status" value="1"/>
</dbReference>
<evidence type="ECO:0000256" key="4">
    <source>
        <dbReference type="ARBA" id="ARBA00022989"/>
    </source>
</evidence>
<feature type="transmembrane region" description="Helical" evidence="6">
    <location>
        <begin position="221"/>
        <end position="238"/>
    </location>
</feature>
<evidence type="ECO:0000313" key="7">
    <source>
        <dbReference type="EMBL" id="MEO1765749.1"/>
    </source>
</evidence>
<evidence type="ECO:0000256" key="6">
    <source>
        <dbReference type="SAM" id="Phobius"/>
    </source>
</evidence>
<keyword evidence="8" id="KW-1185">Reference proteome</keyword>
<evidence type="ECO:0000256" key="2">
    <source>
        <dbReference type="ARBA" id="ARBA00022475"/>
    </source>
</evidence>
<dbReference type="NCBIfam" id="TIGR00935">
    <property type="entry name" value="2a45"/>
    <property type="match status" value="1"/>
</dbReference>
<evidence type="ECO:0000313" key="8">
    <source>
        <dbReference type="Proteomes" id="UP001482231"/>
    </source>
</evidence>
<feature type="transmembrane region" description="Helical" evidence="6">
    <location>
        <begin position="134"/>
        <end position="153"/>
    </location>
</feature>
<name>A0ABV0EB20_9BURK</name>
<feature type="transmembrane region" description="Helical" evidence="6">
    <location>
        <begin position="174"/>
        <end position="197"/>
    </location>
</feature>
<dbReference type="NCBIfam" id="NF011980">
    <property type="entry name" value="PRK15445.1"/>
    <property type="match status" value="1"/>
</dbReference>
<feature type="transmembrane region" description="Helical" evidence="6">
    <location>
        <begin position="245"/>
        <end position="263"/>
    </location>
</feature>
<dbReference type="EMBL" id="JBAJEX010000001">
    <property type="protein sequence ID" value="MEO1765749.1"/>
    <property type="molecule type" value="Genomic_DNA"/>
</dbReference>
<keyword evidence="5 6" id="KW-0472">Membrane</keyword>
<dbReference type="RefSeq" id="WP_347307082.1">
    <property type="nucleotide sequence ID" value="NZ_JBAJEX010000001.1"/>
</dbReference>
<reference evidence="7 8" key="1">
    <citation type="submission" date="2024-02" db="EMBL/GenBank/DDBJ databases">
        <title>New thermophilic sulfur-oxidizing bacteria from a hot springs of the Uzon caldera (Kamchatka, Russia).</title>
        <authorList>
            <person name="Dukat A.M."/>
            <person name="Elcheninov A.G."/>
            <person name="Frolov E.N."/>
        </authorList>
    </citation>
    <scope>NUCLEOTIDE SEQUENCE [LARGE SCALE GENOMIC DNA]</scope>
    <source>
        <strain evidence="7 8">AK1</strain>
    </source>
</reference>
<feature type="transmembrane region" description="Helical" evidence="6">
    <location>
        <begin position="92"/>
        <end position="122"/>
    </location>
</feature>
<feature type="transmembrane region" description="Helical" evidence="6">
    <location>
        <begin position="57"/>
        <end position="80"/>
    </location>
</feature>
<proteinExistence type="predicted"/>
<sequence>MLALGIFLLTLALVVWQPRGLPVGWTAAGGALVALALGVVHPRDVPAVWHIVWDATFTLIGLIVISLVLDGAGFFEWAALRVARWAGGRGPWLFVLLVLLGAATAAFLANDGAVLILTPLVLEMLHALRFPPRAMLAFLVAIGFVSDATSLPFKISNLTNIIVANYFGISFVDYAAVMGVVNLVALAASLAVLWWLFRKDVPCRFDTHSLPAPSTAIRDPFVFYVGWGVLPCLLAGYLASHALGLATSVVTGIGALVLVLAAAREHFLQRQPKAVIPVMTLLREAPWQVVIFSLGMYLVVFGLRNQGLTREIAQGLEWLAGWGLTTATLGAGLLFGLMSAVMNNLPTVMVGSLAIHDAGVSGTLREAMIYANVVGSNIGPKMTPIGSLATLLWLHVLAQRGVKIGWLEYLRLGVLITLPVLVFSLVALAAWLAFIR</sequence>
<keyword evidence="2" id="KW-1003">Cell membrane</keyword>
<dbReference type="InterPro" id="IPR000802">
    <property type="entry name" value="Arsenical_pump_ArsB"/>
</dbReference>
<accession>A0ABV0EB20</accession>
<dbReference type="CDD" id="cd01118">
    <property type="entry name" value="ArsB_permease"/>
    <property type="match status" value="1"/>
</dbReference>
<keyword evidence="3 6" id="KW-0812">Transmembrane</keyword>
<comment type="subcellular location">
    <subcellularLocation>
        <location evidence="1">Cell membrane</location>
        <topology evidence="1">Multi-pass membrane protein</topology>
    </subcellularLocation>
</comment>
<dbReference type="PANTHER" id="PTHR43302:SF5">
    <property type="entry name" value="TRANSPORTER ARSB-RELATED"/>
    <property type="match status" value="1"/>
</dbReference>